<accession>A0A4D7DYG6</accession>
<evidence type="ECO:0000313" key="3">
    <source>
        <dbReference type="Proteomes" id="UP000298545"/>
    </source>
</evidence>
<dbReference type="EMBL" id="CP039693">
    <property type="protein sequence ID" value="QCJ00538.1"/>
    <property type="molecule type" value="Genomic_DNA"/>
</dbReference>
<proteinExistence type="predicted"/>
<dbReference type="AlphaFoldDB" id="A0A4D7DYG6"/>
<geneLocation type="plasmid" evidence="1">
    <name>pAlCFBP5473</name>
</geneLocation>
<geneLocation type="plasmid" evidence="3">
    <name>palcfbp5473</name>
</geneLocation>
<dbReference type="OrthoDB" id="9978220at2"/>
<keyword evidence="1" id="KW-0614">Plasmid</keyword>
<dbReference type="EMBL" id="CP072170">
    <property type="protein sequence ID" value="QYA10533.1"/>
    <property type="molecule type" value="Genomic_DNA"/>
</dbReference>
<keyword evidence="4" id="KW-1185">Reference proteome</keyword>
<gene>
    <name evidence="1" type="ORF">CFBP5473_21250</name>
    <name evidence="2" type="ORF">J5285_25390</name>
</gene>
<reference evidence="2 4" key="2">
    <citation type="submission" date="2021-03" db="EMBL/GenBank/DDBJ databases">
        <title>Rapid diversification of plasmids in a genus of pathogenic and nitrogen fixing bacteria.</title>
        <authorList>
            <person name="Weisberg A.J."/>
            <person name="Miller M."/>
            <person name="Ream W."/>
            <person name="Grunwald N.J."/>
            <person name="Chang J.H."/>
        </authorList>
    </citation>
    <scope>NUCLEOTIDE SEQUENCE [LARGE SCALE GENOMIC DNA]</scope>
    <source>
        <strain evidence="2 4">AF3.44</strain>
        <plasmid evidence="2 4">unnamed1</plasmid>
    </source>
</reference>
<dbReference type="Proteomes" id="UP000298545">
    <property type="component" value="Plasmid pAlCFBP5473"/>
</dbReference>
<evidence type="ECO:0000313" key="1">
    <source>
        <dbReference type="EMBL" id="QCJ00538.1"/>
    </source>
</evidence>
<reference evidence="1 3" key="1">
    <citation type="submission" date="2019-04" db="EMBL/GenBank/DDBJ databases">
        <title>Complete genome sequence of Agrobacterium larrymoorei CFBP5473.</title>
        <authorList>
            <person name="Haryono M."/>
            <person name="Chou L."/>
            <person name="Lin Y.-C."/>
            <person name="Lai E.-M."/>
            <person name="Kuo C.-H."/>
        </authorList>
    </citation>
    <scope>NUCLEOTIDE SEQUENCE [LARGE SCALE GENOMIC DNA]</scope>
    <source>
        <strain evidence="1 3">CFBP5473</strain>
        <plasmid evidence="3">palcfbp5473</plasmid>
        <plasmid evidence="1">pAlCFBP5473</plasmid>
    </source>
</reference>
<name>A0A4D7DYG6_9HYPH</name>
<dbReference type="RefSeq" id="WP_027676855.1">
    <property type="nucleotide sequence ID" value="NZ_CP039693.1"/>
</dbReference>
<geneLocation type="plasmid" evidence="2 4">
    <name>unnamed1</name>
</geneLocation>
<evidence type="ECO:0000313" key="4">
    <source>
        <dbReference type="Proteomes" id="UP000826513"/>
    </source>
</evidence>
<dbReference type="KEGG" id="alf:CFBP5473_21250"/>
<evidence type="ECO:0000313" key="2">
    <source>
        <dbReference type="EMBL" id="QYA10533.1"/>
    </source>
</evidence>
<dbReference type="Proteomes" id="UP000826513">
    <property type="component" value="Plasmid unnamed1"/>
</dbReference>
<sequence length="169" mass="19781">MRALDKAWDGYLPGHVFIKRGYGSCLLVDYEHEGNRPSIMIDRCRWIITVGERLAFYDYEISTSENLALLAPYQLQSITKHPDRLTLDFGEAKLVLFWTVQSQEFHYAGIQRNSEEWQRLPKDDRDNITIFPTSGDAIGVEFEMMINPEDYPWGRDFLRREAELSKNTL</sequence>
<protein>
    <submittedName>
        <fullName evidence="1">Uncharacterized protein</fullName>
    </submittedName>
</protein>
<organism evidence="1 3">
    <name type="scientific">Agrobacterium larrymoorei</name>
    <dbReference type="NCBI Taxonomy" id="160699"/>
    <lineage>
        <taxon>Bacteria</taxon>
        <taxon>Pseudomonadati</taxon>
        <taxon>Pseudomonadota</taxon>
        <taxon>Alphaproteobacteria</taxon>
        <taxon>Hyphomicrobiales</taxon>
        <taxon>Rhizobiaceae</taxon>
        <taxon>Rhizobium/Agrobacterium group</taxon>
        <taxon>Agrobacterium</taxon>
    </lineage>
</organism>
<dbReference type="STRING" id="1367849.GCA_000518585_04333"/>